<keyword evidence="1 3" id="KW-0808">Transferase</keyword>
<dbReference type="Pfam" id="PF13692">
    <property type="entry name" value="Glyco_trans_1_4"/>
    <property type="match status" value="1"/>
</dbReference>
<protein>
    <submittedName>
        <fullName evidence="3">Sugar transferase (PEP-CTERM/EpsH1 system associated)</fullName>
    </submittedName>
</protein>
<organism evidence="3 4">
    <name type="scientific">Geobacter argillaceus</name>
    <dbReference type="NCBI Taxonomy" id="345631"/>
    <lineage>
        <taxon>Bacteria</taxon>
        <taxon>Pseudomonadati</taxon>
        <taxon>Thermodesulfobacteriota</taxon>
        <taxon>Desulfuromonadia</taxon>
        <taxon>Geobacterales</taxon>
        <taxon>Geobacteraceae</taxon>
        <taxon>Geobacter</taxon>
    </lineage>
</organism>
<name>A0A562W8T0_9BACT</name>
<dbReference type="Gene3D" id="3.40.50.2000">
    <property type="entry name" value="Glycogen Phosphorylase B"/>
    <property type="match status" value="2"/>
</dbReference>
<dbReference type="GO" id="GO:0009103">
    <property type="term" value="P:lipopolysaccharide biosynthetic process"/>
    <property type="evidence" value="ECO:0007669"/>
    <property type="project" value="TreeGrafter"/>
</dbReference>
<reference evidence="3 4" key="1">
    <citation type="submission" date="2019-07" db="EMBL/GenBank/DDBJ databases">
        <title>Genomic Encyclopedia of Archaeal and Bacterial Type Strains, Phase II (KMG-II): from individual species to whole genera.</title>
        <authorList>
            <person name="Goeker M."/>
        </authorList>
    </citation>
    <scope>NUCLEOTIDE SEQUENCE [LARGE SCALE GENOMIC DNA]</scope>
    <source>
        <strain evidence="3 4">ATCC BAA-1139</strain>
    </source>
</reference>
<keyword evidence="4" id="KW-1185">Reference proteome</keyword>
<dbReference type="InterPro" id="IPR028098">
    <property type="entry name" value="Glyco_trans_4-like_N"/>
</dbReference>
<dbReference type="PANTHER" id="PTHR46401">
    <property type="entry name" value="GLYCOSYLTRANSFERASE WBBK-RELATED"/>
    <property type="match status" value="1"/>
</dbReference>
<dbReference type="CDD" id="cd03801">
    <property type="entry name" value="GT4_PimA-like"/>
    <property type="match status" value="1"/>
</dbReference>
<evidence type="ECO:0000313" key="4">
    <source>
        <dbReference type="Proteomes" id="UP000319449"/>
    </source>
</evidence>
<dbReference type="RefSeq" id="WP_170241854.1">
    <property type="nucleotide sequence ID" value="NZ_VLLN01000005.1"/>
</dbReference>
<evidence type="ECO:0000256" key="1">
    <source>
        <dbReference type="ARBA" id="ARBA00022679"/>
    </source>
</evidence>
<evidence type="ECO:0000259" key="2">
    <source>
        <dbReference type="Pfam" id="PF13439"/>
    </source>
</evidence>
<sequence>MKLLFITPRFPYPPFRGDQAVPFHRMRILSRKHEITLLTLYKHDDELRGIETLSQYCSSIHTVKLPKWKSFRNMAFWGPISRLPLQVLYYRSSEFRECLNKLLTSRQFDLVHAFMLRLAPFCQDLSTPVVMDLIDSMQLNFIRRVDMARVPKKWVLEEELRRLKCFEKDMCNQFDRLIVVSNKDKEYIAAANVEVVPLGIDTERFAPGEVSVENPTIIFSGNMFYGPNVHAVKWFAENCFFRLQKRIPNISFIIAGNGPPPDIRELGNKPGITVTGFVESMPETLAKATLAVAPMQSGSGMQFKILEAMSCGLPVVTNKLGLGDIKAKDRVELLLAETADDFVARIVECFASAKYAQVIGARARNFVLHQHSWEHTTKMVENIYIQVMTKA</sequence>
<feature type="domain" description="Glycosyltransferase subfamily 4-like N-terminal" evidence="2">
    <location>
        <begin position="78"/>
        <end position="204"/>
    </location>
</feature>
<gene>
    <name evidence="3" type="ORF">JN12_01063</name>
</gene>
<proteinExistence type="predicted"/>
<evidence type="ECO:0000313" key="3">
    <source>
        <dbReference type="EMBL" id="TWJ26357.1"/>
    </source>
</evidence>
<comment type="caution">
    <text evidence="3">The sequence shown here is derived from an EMBL/GenBank/DDBJ whole genome shotgun (WGS) entry which is preliminary data.</text>
</comment>
<dbReference type="SUPFAM" id="SSF53756">
    <property type="entry name" value="UDP-Glycosyltransferase/glycogen phosphorylase"/>
    <property type="match status" value="1"/>
</dbReference>
<dbReference type="PANTHER" id="PTHR46401:SF2">
    <property type="entry name" value="GLYCOSYLTRANSFERASE WBBK-RELATED"/>
    <property type="match status" value="1"/>
</dbReference>
<dbReference type="Pfam" id="PF13439">
    <property type="entry name" value="Glyco_transf_4"/>
    <property type="match status" value="1"/>
</dbReference>
<dbReference type="EMBL" id="VLLN01000005">
    <property type="protein sequence ID" value="TWJ26357.1"/>
    <property type="molecule type" value="Genomic_DNA"/>
</dbReference>
<dbReference type="GO" id="GO:0016757">
    <property type="term" value="F:glycosyltransferase activity"/>
    <property type="evidence" value="ECO:0007669"/>
    <property type="project" value="TreeGrafter"/>
</dbReference>
<dbReference type="AlphaFoldDB" id="A0A562W8T0"/>
<accession>A0A562W8T0</accession>
<dbReference type="Proteomes" id="UP000319449">
    <property type="component" value="Unassembled WGS sequence"/>
</dbReference>